<evidence type="ECO:0000256" key="2">
    <source>
        <dbReference type="SAM" id="Phobius"/>
    </source>
</evidence>
<keyword evidence="2" id="KW-0812">Transmembrane</keyword>
<keyword evidence="2" id="KW-0472">Membrane</keyword>
<dbReference type="OrthoDB" id="5339479at2"/>
<proteinExistence type="predicted"/>
<evidence type="ECO:0000313" key="3">
    <source>
        <dbReference type="EMBL" id="SMC09630.1"/>
    </source>
</evidence>
<protein>
    <submittedName>
        <fullName evidence="3">Anaphase-promoting complex, cyclosome, subunit 3</fullName>
    </submittedName>
</protein>
<dbReference type="Gene3D" id="1.25.40.10">
    <property type="entry name" value="Tetratricopeptide repeat domain"/>
    <property type="match status" value="1"/>
</dbReference>
<sequence>MHEYERLEQRWKVYNFKKNFKSFFLLSILFLLIGGAFYILKMKSSSSLKPKNISSNQKTINNVSHNKNFLAPALDFEKRLLNKKVINKSQKKSNRKQSNNKKKVTDKKATKNKPNIKNRSKKDTFKIETQTLSLKEMIRNFKKRPSAPLALLIAKKYFTKGEYKHALEWSIKSNELDKNLEESWILFAKSAYRIGDKKRAIKALQIIIRKNNSKEAKRLLRKISRGQKI</sequence>
<reference evidence="4" key="1">
    <citation type="submission" date="2017-04" db="EMBL/GenBank/DDBJ databases">
        <authorList>
            <person name="Varghese N."/>
            <person name="Submissions S."/>
        </authorList>
    </citation>
    <scope>NUCLEOTIDE SEQUENCE [LARGE SCALE GENOMIC DNA]</scope>
    <source>
        <strain evidence="4">DSM 16512</strain>
    </source>
</reference>
<dbReference type="AlphaFoldDB" id="A0A1W1WUC7"/>
<gene>
    <name evidence="3" type="ORF">SAMN05660197_1451</name>
</gene>
<feature type="transmembrane region" description="Helical" evidence="2">
    <location>
        <begin position="20"/>
        <end position="40"/>
    </location>
</feature>
<dbReference type="STRING" id="1069081.SAMN05660197_1451"/>
<name>A0A1W1WUC7_9BACT</name>
<accession>A0A1W1WUC7</accession>
<keyword evidence="2" id="KW-1133">Transmembrane helix</keyword>
<evidence type="ECO:0000256" key="1">
    <source>
        <dbReference type="SAM" id="MobiDB-lite"/>
    </source>
</evidence>
<dbReference type="Proteomes" id="UP000192602">
    <property type="component" value="Unassembled WGS sequence"/>
</dbReference>
<organism evidence="3 4">
    <name type="scientific">Nitratiruptor tergarcus DSM 16512</name>
    <dbReference type="NCBI Taxonomy" id="1069081"/>
    <lineage>
        <taxon>Bacteria</taxon>
        <taxon>Pseudomonadati</taxon>
        <taxon>Campylobacterota</taxon>
        <taxon>Epsilonproteobacteria</taxon>
        <taxon>Nautiliales</taxon>
        <taxon>Nitratiruptoraceae</taxon>
        <taxon>Nitratiruptor</taxon>
    </lineage>
</organism>
<evidence type="ECO:0000313" key="4">
    <source>
        <dbReference type="Proteomes" id="UP000192602"/>
    </source>
</evidence>
<feature type="region of interest" description="Disordered" evidence="1">
    <location>
        <begin position="86"/>
        <end position="122"/>
    </location>
</feature>
<dbReference type="RefSeq" id="WP_084275846.1">
    <property type="nucleotide sequence ID" value="NZ_AP026671.1"/>
</dbReference>
<feature type="compositionally biased region" description="Basic residues" evidence="1">
    <location>
        <begin position="86"/>
        <end position="120"/>
    </location>
</feature>
<keyword evidence="4" id="KW-1185">Reference proteome</keyword>
<dbReference type="Pfam" id="PF12895">
    <property type="entry name" value="ANAPC3"/>
    <property type="match status" value="1"/>
</dbReference>
<dbReference type="SUPFAM" id="SSF48452">
    <property type="entry name" value="TPR-like"/>
    <property type="match status" value="1"/>
</dbReference>
<dbReference type="InterPro" id="IPR011990">
    <property type="entry name" value="TPR-like_helical_dom_sf"/>
</dbReference>
<dbReference type="EMBL" id="FWWZ01000001">
    <property type="protein sequence ID" value="SMC09630.1"/>
    <property type="molecule type" value="Genomic_DNA"/>
</dbReference>